<keyword evidence="2 6" id="KW-0479">Metal-binding</keyword>
<name>A0A8X9ABM6_SALSN</name>
<proteinExistence type="inferred from homology"/>
<evidence type="ECO:0000259" key="7">
    <source>
        <dbReference type="PROSITE" id="PS51471"/>
    </source>
</evidence>
<sequence>MQITPTNLPTKTLSSNHCKTSMATTQELPKIPIFDLSTKNLSPSSCSWLPTCKSLQEALEEFGFFLAKYENVSSQLDKQVFHVLEQVFNLPFETKSRNTSDLVFYGYVGKLPHAPVHESMGIPEATTLDAVQSFTNLMWPSGNKEFCENILCYARLVSEMEQLVDKMVFESYGAEKHHDSHVGSTTYLLRTIKYSVPELDADNGSNMGTNIHTDKSFLSILHQNQVNGLQIQLRNGEWLDIDVPPGLFVVMAGDAYEVWSNGRIYAAKHQVIMKADKPRYCLAMFSFNHGIINIPEELVDDEHPLQFKPFDHFELARFYLSGATSMTESTAKAYCGVMA</sequence>
<evidence type="ECO:0000256" key="3">
    <source>
        <dbReference type="ARBA" id="ARBA00023002"/>
    </source>
</evidence>
<evidence type="ECO:0000256" key="4">
    <source>
        <dbReference type="ARBA" id="ARBA00023004"/>
    </source>
</evidence>
<dbReference type="PANTHER" id="PTHR47990">
    <property type="entry name" value="2-OXOGLUTARATE (2OG) AND FE(II)-DEPENDENT OXYGENASE SUPERFAMILY PROTEIN-RELATED"/>
    <property type="match status" value="1"/>
</dbReference>
<keyword evidence="3 6" id="KW-0560">Oxidoreductase</keyword>
<dbReference type="InterPro" id="IPR027443">
    <property type="entry name" value="IPNS-like_sf"/>
</dbReference>
<keyword evidence="9" id="KW-1185">Reference proteome</keyword>
<gene>
    <name evidence="8" type="ORF">SASPL_100502</name>
</gene>
<dbReference type="OrthoDB" id="288590at2759"/>
<dbReference type="GO" id="GO:0009805">
    <property type="term" value="P:coumarin biosynthetic process"/>
    <property type="evidence" value="ECO:0007669"/>
    <property type="project" value="UniProtKB-ARBA"/>
</dbReference>
<dbReference type="GO" id="GO:0016706">
    <property type="term" value="F:2-oxoglutarate-dependent dioxygenase activity"/>
    <property type="evidence" value="ECO:0007669"/>
    <property type="project" value="UniProtKB-ARBA"/>
</dbReference>
<dbReference type="InterPro" id="IPR044861">
    <property type="entry name" value="IPNS-like_FE2OG_OXY"/>
</dbReference>
<dbReference type="PROSITE" id="PS51471">
    <property type="entry name" value="FE2OG_OXY"/>
    <property type="match status" value="1"/>
</dbReference>
<reference evidence="8" key="1">
    <citation type="submission" date="2018-01" db="EMBL/GenBank/DDBJ databases">
        <authorList>
            <person name="Mao J.F."/>
        </authorList>
    </citation>
    <scope>NUCLEOTIDE SEQUENCE</scope>
    <source>
        <strain evidence="8">Huo1</strain>
        <tissue evidence="8">Leaf</tissue>
    </source>
</reference>
<dbReference type="FunFam" id="2.60.120.330:FF:000022">
    <property type="entry name" value="Probable 2-oxoglutarate-dependent dioxygenase AOP1.2"/>
    <property type="match status" value="1"/>
</dbReference>
<evidence type="ECO:0000256" key="5">
    <source>
        <dbReference type="ARBA" id="ARBA00057022"/>
    </source>
</evidence>
<dbReference type="InterPro" id="IPR005123">
    <property type="entry name" value="Oxoglu/Fe-dep_dioxygenase_dom"/>
</dbReference>
<keyword evidence="4 6" id="KW-0408">Iron</keyword>
<evidence type="ECO:0000313" key="9">
    <source>
        <dbReference type="Proteomes" id="UP000298416"/>
    </source>
</evidence>
<dbReference type="AlphaFoldDB" id="A0A8X9ABM6"/>
<comment type="caution">
    <text evidence="8">The sequence shown here is derived from an EMBL/GenBank/DDBJ whole genome shotgun (WGS) entry which is preliminary data.</text>
</comment>
<evidence type="ECO:0000256" key="1">
    <source>
        <dbReference type="ARBA" id="ARBA00008056"/>
    </source>
</evidence>
<dbReference type="Proteomes" id="UP000298416">
    <property type="component" value="Unassembled WGS sequence"/>
</dbReference>
<evidence type="ECO:0000256" key="6">
    <source>
        <dbReference type="RuleBase" id="RU003682"/>
    </source>
</evidence>
<dbReference type="InterPro" id="IPR026992">
    <property type="entry name" value="DIOX_N"/>
</dbReference>
<reference evidence="8" key="2">
    <citation type="submission" date="2020-08" db="EMBL/GenBank/DDBJ databases">
        <title>Plant Genome Project.</title>
        <authorList>
            <person name="Zhang R.-G."/>
        </authorList>
    </citation>
    <scope>NUCLEOTIDE SEQUENCE</scope>
    <source>
        <strain evidence="8">Huo1</strain>
        <tissue evidence="8">Leaf</tissue>
    </source>
</reference>
<accession>A0A8X9ABM6</accession>
<evidence type="ECO:0000313" key="8">
    <source>
        <dbReference type="EMBL" id="KAG6435628.1"/>
    </source>
</evidence>
<dbReference type="InterPro" id="IPR050231">
    <property type="entry name" value="Iron_ascorbate_oxido_reductase"/>
</dbReference>
<comment type="similarity">
    <text evidence="1 6">Belongs to the iron/ascorbate-dependent oxidoreductase family.</text>
</comment>
<comment type="function">
    <text evidence="5">Probable 2-oxoglutarate-dependent dioxygenase that may be involved in glucosinolates biosynthesis. May play a role in the production of aliphatic glucosinolates.</text>
</comment>
<dbReference type="Gene3D" id="2.60.120.330">
    <property type="entry name" value="B-lactam Antibiotic, Isopenicillin N Synthase, Chain"/>
    <property type="match status" value="1"/>
</dbReference>
<dbReference type="EMBL" id="PNBA02000001">
    <property type="protein sequence ID" value="KAG6435628.1"/>
    <property type="molecule type" value="Genomic_DNA"/>
</dbReference>
<evidence type="ECO:0000256" key="2">
    <source>
        <dbReference type="ARBA" id="ARBA00022723"/>
    </source>
</evidence>
<dbReference type="Pfam" id="PF14226">
    <property type="entry name" value="DIOX_N"/>
    <property type="match status" value="1"/>
</dbReference>
<dbReference type="GO" id="GO:0002238">
    <property type="term" value="P:response to molecule of fungal origin"/>
    <property type="evidence" value="ECO:0007669"/>
    <property type="project" value="UniProtKB-ARBA"/>
</dbReference>
<organism evidence="8">
    <name type="scientific">Salvia splendens</name>
    <name type="common">Scarlet sage</name>
    <dbReference type="NCBI Taxonomy" id="180675"/>
    <lineage>
        <taxon>Eukaryota</taxon>
        <taxon>Viridiplantae</taxon>
        <taxon>Streptophyta</taxon>
        <taxon>Embryophyta</taxon>
        <taxon>Tracheophyta</taxon>
        <taxon>Spermatophyta</taxon>
        <taxon>Magnoliopsida</taxon>
        <taxon>eudicotyledons</taxon>
        <taxon>Gunneridae</taxon>
        <taxon>Pentapetalae</taxon>
        <taxon>asterids</taxon>
        <taxon>lamiids</taxon>
        <taxon>Lamiales</taxon>
        <taxon>Lamiaceae</taxon>
        <taxon>Nepetoideae</taxon>
        <taxon>Mentheae</taxon>
        <taxon>Salviinae</taxon>
        <taxon>Salvia</taxon>
        <taxon>Salvia subgen. Calosphace</taxon>
        <taxon>core Calosphace</taxon>
    </lineage>
</organism>
<protein>
    <recommendedName>
        <fullName evidence="7">Fe2OG dioxygenase domain-containing protein</fullName>
    </recommendedName>
</protein>
<dbReference type="Pfam" id="PF03171">
    <property type="entry name" value="2OG-FeII_Oxy"/>
    <property type="match status" value="1"/>
</dbReference>
<dbReference type="SUPFAM" id="SSF51197">
    <property type="entry name" value="Clavaminate synthase-like"/>
    <property type="match status" value="1"/>
</dbReference>
<dbReference type="GO" id="GO:0046872">
    <property type="term" value="F:metal ion binding"/>
    <property type="evidence" value="ECO:0007669"/>
    <property type="project" value="UniProtKB-KW"/>
</dbReference>
<feature type="domain" description="Fe2OG dioxygenase" evidence="7">
    <location>
        <begin position="184"/>
        <end position="290"/>
    </location>
</feature>